<name>A0A829Y5M1_9GAMM</name>
<dbReference type="InterPro" id="IPR029030">
    <property type="entry name" value="Caspase-like_dom_sf"/>
</dbReference>
<dbReference type="GO" id="GO:0004197">
    <property type="term" value="F:cysteine-type endopeptidase activity"/>
    <property type="evidence" value="ECO:0007669"/>
    <property type="project" value="InterPro"/>
</dbReference>
<evidence type="ECO:0000256" key="2">
    <source>
        <dbReference type="SAM" id="SignalP"/>
    </source>
</evidence>
<dbReference type="SUPFAM" id="SSF52129">
    <property type="entry name" value="Caspase-like"/>
    <property type="match status" value="1"/>
</dbReference>
<dbReference type="InterPro" id="IPR006597">
    <property type="entry name" value="Sel1-like"/>
</dbReference>
<gene>
    <name evidence="4" type="ORF">GCM10011487_04970</name>
</gene>
<keyword evidence="2" id="KW-0732">Signal</keyword>
<evidence type="ECO:0000256" key="1">
    <source>
        <dbReference type="SAM" id="Coils"/>
    </source>
</evidence>
<feature type="chain" id="PRO_5032431434" description="Peptidase C14 caspase domain-containing protein" evidence="2">
    <location>
        <begin position="28"/>
        <end position="543"/>
    </location>
</feature>
<reference evidence="5" key="1">
    <citation type="submission" date="2020-01" db="EMBL/GenBank/DDBJ databases">
        <title>'Steroidobacter agaridevorans' sp. nov., agar-degrading bacteria isolated from rhizosphere soils.</title>
        <authorList>
            <person name="Ikenaga M."/>
            <person name="Kataoka M."/>
            <person name="Murouchi A."/>
            <person name="Katsuragi S."/>
            <person name="Sakai M."/>
        </authorList>
    </citation>
    <scope>NUCLEOTIDE SEQUENCE [LARGE SCALE GENOMIC DNA]</scope>
    <source>
        <strain evidence="5">YU21-B</strain>
    </source>
</reference>
<feature type="domain" description="Peptidase C14 caspase" evidence="3">
    <location>
        <begin position="298"/>
        <end position="524"/>
    </location>
</feature>
<sequence length="543" mass="60021">MKTLHLPKTLGRIAALLAPSLFVIASAAAPGAAATKGMVKRSDLEIVDCLLPGQVRQLGNSSFLSQRRPIRTTASECSIRGGEYVAYDRADLQSALRIWMQAAESGDVEAQTNVGEIYERGMGVTPDYEAAAKWYQKAADKNYARALFNLGTMYEQGLGVPQDGLKALNLYRQAWGVPEDSIIFTSAAQREQEELRKELDAAIAEKDAQLGLLQKQLKDLQEQLAKQPAVEQTADNSSKEIEALKRWIAQLEQERRKSTERLAGIPKTRTPQGTTELAQLPPTADERTLQGMNFGRYYAIVIGNQNYQSIESLETPKYDAARAARILADRYGFTVSILEDANDITMLKAINDLNAVLKPEDNLLIYYAGHGARLQSGKSEAGYWLPVNADAPPKDTFWVPNEQITGHLGRLPAKRVLVVADSCYAGLLSTDPSYLFLNDKVTYSKDYIKFKLPKRARLLLSSGGDKPVLDEGSGGNSVFARAFLDELENNQGILSSPELFSRIRKRVEIAAQKNKFVQVPEFKSIKGAGHEVGDFFFVPRVRS</sequence>
<dbReference type="Pfam" id="PF00656">
    <property type="entry name" value="Peptidase_C14"/>
    <property type="match status" value="1"/>
</dbReference>
<dbReference type="InterPro" id="IPR050767">
    <property type="entry name" value="Sel1_AlgK"/>
</dbReference>
<dbReference type="PANTHER" id="PTHR11102:SF160">
    <property type="entry name" value="ERAD-ASSOCIATED E3 UBIQUITIN-PROTEIN LIGASE COMPONENT HRD3"/>
    <property type="match status" value="1"/>
</dbReference>
<dbReference type="InterPro" id="IPR011990">
    <property type="entry name" value="TPR-like_helical_dom_sf"/>
</dbReference>
<dbReference type="SUPFAM" id="SSF81901">
    <property type="entry name" value="HCP-like"/>
    <property type="match status" value="1"/>
</dbReference>
<feature type="signal peptide" evidence="2">
    <location>
        <begin position="1"/>
        <end position="27"/>
    </location>
</feature>
<proteinExistence type="predicted"/>
<dbReference type="RefSeq" id="WP_202624505.1">
    <property type="nucleotide sequence ID" value="NZ_BLJN01000001.1"/>
</dbReference>
<dbReference type="Proteomes" id="UP000445000">
    <property type="component" value="Unassembled WGS sequence"/>
</dbReference>
<feature type="coiled-coil region" evidence="1">
    <location>
        <begin position="185"/>
        <end position="261"/>
    </location>
</feature>
<evidence type="ECO:0000313" key="5">
    <source>
        <dbReference type="Proteomes" id="UP000445000"/>
    </source>
</evidence>
<evidence type="ECO:0000313" key="4">
    <source>
        <dbReference type="EMBL" id="GFE78497.1"/>
    </source>
</evidence>
<dbReference type="Gene3D" id="3.40.50.1460">
    <property type="match status" value="1"/>
</dbReference>
<dbReference type="AlphaFoldDB" id="A0A829Y5M1"/>
<organism evidence="4 5">
    <name type="scientific">Steroidobacter agaridevorans</name>
    <dbReference type="NCBI Taxonomy" id="2695856"/>
    <lineage>
        <taxon>Bacteria</taxon>
        <taxon>Pseudomonadati</taxon>
        <taxon>Pseudomonadota</taxon>
        <taxon>Gammaproteobacteria</taxon>
        <taxon>Steroidobacterales</taxon>
        <taxon>Steroidobacteraceae</taxon>
        <taxon>Steroidobacter</taxon>
    </lineage>
</organism>
<dbReference type="Gene3D" id="1.25.40.10">
    <property type="entry name" value="Tetratricopeptide repeat domain"/>
    <property type="match status" value="1"/>
</dbReference>
<evidence type="ECO:0000259" key="3">
    <source>
        <dbReference type="Pfam" id="PF00656"/>
    </source>
</evidence>
<dbReference type="PANTHER" id="PTHR11102">
    <property type="entry name" value="SEL-1-LIKE PROTEIN"/>
    <property type="match status" value="1"/>
</dbReference>
<dbReference type="InterPro" id="IPR011600">
    <property type="entry name" value="Pept_C14_caspase"/>
</dbReference>
<protein>
    <recommendedName>
        <fullName evidence="3">Peptidase C14 caspase domain-containing protein</fullName>
    </recommendedName>
</protein>
<comment type="caution">
    <text evidence="4">The sequence shown here is derived from an EMBL/GenBank/DDBJ whole genome shotgun (WGS) entry which is preliminary data.</text>
</comment>
<keyword evidence="5" id="KW-1185">Reference proteome</keyword>
<dbReference type="GO" id="GO:0006508">
    <property type="term" value="P:proteolysis"/>
    <property type="evidence" value="ECO:0007669"/>
    <property type="project" value="InterPro"/>
</dbReference>
<dbReference type="Pfam" id="PF08238">
    <property type="entry name" value="Sel1"/>
    <property type="match status" value="2"/>
</dbReference>
<dbReference type="SMART" id="SM00671">
    <property type="entry name" value="SEL1"/>
    <property type="match status" value="2"/>
</dbReference>
<dbReference type="EMBL" id="BLJN01000001">
    <property type="protein sequence ID" value="GFE78497.1"/>
    <property type="molecule type" value="Genomic_DNA"/>
</dbReference>
<keyword evidence="1" id="KW-0175">Coiled coil</keyword>
<accession>A0A829Y5M1</accession>